<sequence>MGNITISMLFQALVLILLCSGLDFCASIDTITSTQSIKDSETVVSNGKIFKLGFFSPVNTTNRYVGILYNIPVMTVVWVANREKPLIDSSGIVMISEDGNVEKKTNL</sequence>
<evidence type="ECO:0000256" key="1">
    <source>
        <dbReference type="ARBA" id="ARBA00022729"/>
    </source>
</evidence>
<feature type="signal peptide" evidence="3">
    <location>
        <begin position="1"/>
        <end position="27"/>
    </location>
</feature>
<keyword evidence="6" id="KW-1185">Reference proteome</keyword>
<evidence type="ECO:0000313" key="6">
    <source>
        <dbReference type="Proteomes" id="UP001642360"/>
    </source>
</evidence>
<reference evidence="5 6" key="1">
    <citation type="submission" date="2024-02" db="EMBL/GenBank/DDBJ databases">
        <authorList>
            <person name="Vignale AGUSTIN F."/>
            <person name="Sosa J E."/>
            <person name="Modenutti C."/>
        </authorList>
    </citation>
    <scope>NUCLEOTIDE SEQUENCE [LARGE SCALE GENOMIC DNA]</scope>
</reference>
<organism evidence="5 6">
    <name type="scientific">Ilex paraguariensis</name>
    <name type="common">yerba mate</name>
    <dbReference type="NCBI Taxonomy" id="185542"/>
    <lineage>
        <taxon>Eukaryota</taxon>
        <taxon>Viridiplantae</taxon>
        <taxon>Streptophyta</taxon>
        <taxon>Embryophyta</taxon>
        <taxon>Tracheophyta</taxon>
        <taxon>Spermatophyta</taxon>
        <taxon>Magnoliopsida</taxon>
        <taxon>eudicotyledons</taxon>
        <taxon>Gunneridae</taxon>
        <taxon>Pentapetalae</taxon>
        <taxon>asterids</taxon>
        <taxon>campanulids</taxon>
        <taxon>Aquifoliales</taxon>
        <taxon>Aquifoliaceae</taxon>
        <taxon>Ilex</taxon>
    </lineage>
</organism>
<feature type="domain" description="Bulb-type lectin" evidence="4">
    <location>
        <begin position="28"/>
        <end position="107"/>
    </location>
</feature>
<gene>
    <name evidence="5" type="ORF">ILEXP_LOCUS37387</name>
</gene>
<evidence type="ECO:0000256" key="2">
    <source>
        <dbReference type="ARBA" id="ARBA00023180"/>
    </source>
</evidence>
<feature type="chain" id="PRO_5044889835" description="Bulb-type lectin domain-containing protein" evidence="3">
    <location>
        <begin position="28"/>
        <end position="107"/>
    </location>
</feature>
<accession>A0ABC8TL37</accession>
<dbReference type="Gene3D" id="2.90.10.10">
    <property type="entry name" value="Bulb-type lectin domain"/>
    <property type="match status" value="1"/>
</dbReference>
<dbReference type="PANTHER" id="PTHR32444:SF198">
    <property type="entry name" value="BULB-TYPE LECTIN DOMAIN-CONTAINING PROTEIN"/>
    <property type="match status" value="1"/>
</dbReference>
<evidence type="ECO:0000256" key="3">
    <source>
        <dbReference type="SAM" id="SignalP"/>
    </source>
</evidence>
<dbReference type="EMBL" id="CAUOFW020004998">
    <property type="protein sequence ID" value="CAK9168058.1"/>
    <property type="molecule type" value="Genomic_DNA"/>
</dbReference>
<dbReference type="Proteomes" id="UP001642360">
    <property type="component" value="Unassembled WGS sequence"/>
</dbReference>
<dbReference type="InterPro" id="IPR036426">
    <property type="entry name" value="Bulb-type_lectin_dom_sf"/>
</dbReference>
<evidence type="ECO:0000313" key="5">
    <source>
        <dbReference type="EMBL" id="CAK9168058.1"/>
    </source>
</evidence>
<protein>
    <recommendedName>
        <fullName evidence="4">Bulb-type lectin domain-containing protein</fullName>
    </recommendedName>
</protein>
<keyword evidence="1 3" id="KW-0732">Signal</keyword>
<keyword evidence="2" id="KW-0325">Glycoprotein</keyword>
<dbReference type="InterPro" id="IPR001480">
    <property type="entry name" value="Bulb-type_lectin_dom"/>
</dbReference>
<dbReference type="AlphaFoldDB" id="A0ABC8TL37"/>
<evidence type="ECO:0000259" key="4">
    <source>
        <dbReference type="PROSITE" id="PS50927"/>
    </source>
</evidence>
<dbReference type="PROSITE" id="PS50927">
    <property type="entry name" value="BULB_LECTIN"/>
    <property type="match status" value="1"/>
</dbReference>
<dbReference type="SUPFAM" id="SSF51110">
    <property type="entry name" value="alpha-D-mannose-specific plant lectins"/>
    <property type="match status" value="1"/>
</dbReference>
<name>A0ABC8TL37_9AQUA</name>
<comment type="caution">
    <text evidence="5">The sequence shown here is derived from an EMBL/GenBank/DDBJ whole genome shotgun (WGS) entry which is preliminary data.</text>
</comment>
<dbReference type="PANTHER" id="PTHR32444">
    <property type="entry name" value="BULB-TYPE LECTIN DOMAIN-CONTAINING PROTEIN"/>
    <property type="match status" value="1"/>
</dbReference>
<proteinExistence type="predicted"/>